<dbReference type="EMBL" id="CP054257">
    <property type="protein sequence ID" value="QTQ11523.1"/>
    <property type="molecule type" value="Genomic_DNA"/>
</dbReference>
<reference evidence="1" key="2">
    <citation type="journal article" date="2021" name="Microbiol. Resour. Announc.">
        <title>Complete Genome Sequences of Three Human Oral Treponema parvum Isolates.</title>
        <authorList>
            <person name="Zeng H."/>
            <person name="Watt R.M."/>
        </authorList>
    </citation>
    <scope>NUCLEOTIDE SEQUENCE</scope>
    <source>
        <strain evidence="1">ATCC 700773</strain>
    </source>
</reference>
<organism evidence="1 2">
    <name type="scientific">Treponema parvum</name>
    <dbReference type="NCBI Taxonomy" id="138851"/>
    <lineage>
        <taxon>Bacteria</taxon>
        <taxon>Pseudomonadati</taxon>
        <taxon>Spirochaetota</taxon>
        <taxon>Spirochaetia</taxon>
        <taxon>Spirochaetales</taxon>
        <taxon>Treponemataceae</taxon>
        <taxon>Treponema</taxon>
    </lineage>
</organism>
<evidence type="ECO:0000313" key="1">
    <source>
        <dbReference type="EMBL" id="QTQ11523.1"/>
    </source>
</evidence>
<protein>
    <submittedName>
        <fullName evidence="1">Uncharacterized protein</fullName>
    </submittedName>
</protein>
<evidence type="ECO:0000313" key="2">
    <source>
        <dbReference type="Proteomes" id="UP000671995"/>
    </source>
</evidence>
<dbReference type="AlphaFoldDB" id="A0A975EZD6"/>
<dbReference type="RefSeq" id="WP_210118319.1">
    <property type="nucleotide sequence ID" value="NZ_CP054257.1"/>
</dbReference>
<dbReference type="Proteomes" id="UP000671995">
    <property type="component" value="Chromosome"/>
</dbReference>
<gene>
    <name evidence="1" type="ORF">HRI96_04470</name>
</gene>
<proteinExistence type="predicted"/>
<sequence>MRSKVNDVTAGNKKIRIELIREAPGDYKKLDDSAYFLETAEVKTFKIKGNL</sequence>
<accession>A0A975EZD6</accession>
<name>A0A975EZD6_9SPIR</name>
<reference evidence="1" key="1">
    <citation type="submission" date="2020-05" db="EMBL/GenBank/DDBJ databases">
        <authorList>
            <person name="Zeng H."/>
            <person name="Chan Y.K."/>
            <person name="Watt R.M."/>
        </authorList>
    </citation>
    <scope>NUCLEOTIDE SEQUENCE</scope>
    <source>
        <strain evidence="1">ATCC 700773</strain>
    </source>
</reference>